<keyword evidence="2" id="KW-1185">Reference proteome</keyword>
<evidence type="ECO:0000313" key="2">
    <source>
        <dbReference type="Proteomes" id="UP000245591"/>
    </source>
</evidence>
<proteinExistence type="predicted"/>
<comment type="caution">
    <text evidence="1">The sequence shown here is derived from an EMBL/GenBank/DDBJ whole genome shotgun (WGS) entry which is preliminary data.</text>
</comment>
<evidence type="ECO:0000313" key="1">
    <source>
        <dbReference type="EMBL" id="PVZ99855.1"/>
    </source>
</evidence>
<organism evidence="1 2">
    <name type="scientific">Smittium angustum</name>
    <dbReference type="NCBI Taxonomy" id="133377"/>
    <lineage>
        <taxon>Eukaryota</taxon>
        <taxon>Fungi</taxon>
        <taxon>Fungi incertae sedis</taxon>
        <taxon>Zoopagomycota</taxon>
        <taxon>Kickxellomycotina</taxon>
        <taxon>Harpellomycetes</taxon>
        <taxon>Harpellales</taxon>
        <taxon>Legeriomycetaceae</taxon>
        <taxon>Smittium</taxon>
    </lineage>
</organism>
<reference evidence="1 2" key="1">
    <citation type="journal article" date="2018" name="MBio">
        <title>Comparative Genomics Reveals the Core Gene Toolbox for the Fungus-Insect Symbiosis.</title>
        <authorList>
            <person name="Wang Y."/>
            <person name="Stata M."/>
            <person name="Wang W."/>
            <person name="Stajich J.E."/>
            <person name="White M.M."/>
            <person name="Moncalvo J.M."/>
        </authorList>
    </citation>
    <scope>NUCLEOTIDE SEQUENCE [LARGE SCALE GENOMIC DNA]</scope>
    <source>
        <strain evidence="1 2">AUS-126-30</strain>
    </source>
</reference>
<gene>
    <name evidence="1" type="ORF">BB558_004104</name>
</gene>
<name>A0A2U1J438_SMIAN</name>
<dbReference type="Proteomes" id="UP000245591">
    <property type="component" value="Unassembled WGS sequence"/>
</dbReference>
<dbReference type="AlphaFoldDB" id="A0A2U1J438"/>
<protein>
    <submittedName>
        <fullName evidence="1">Uncharacterized protein</fullName>
    </submittedName>
</protein>
<accession>A0A2U1J438</accession>
<sequence>MKNVHIKDHKTKNMLNKTKIGLGFIGIALVSQVFCTIHRVSGSIIKYKLNDSKIFMILSRDGLVDAFGWYEAPLYDPECTGDCTHIVSYDENKTPIYFNIKTIEYNDNSQPYAFNFGCSSTMSHDCKSVKSCNSFMLSFTGTYKTPDQ</sequence>
<dbReference type="EMBL" id="MBFU01000383">
    <property type="protein sequence ID" value="PVZ99855.1"/>
    <property type="molecule type" value="Genomic_DNA"/>
</dbReference>